<proteinExistence type="predicted"/>
<dbReference type="InterPro" id="IPR027038">
    <property type="entry name" value="RanGap"/>
</dbReference>
<dbReference type="InterPro" id="IPR001611">
    <property type="entry name" value="Leu-rich_rpt"/>
</dbReference>
<gene>
    <name evidence="5" type="ORF">KUTeg_001214</name>
</gene>
<evidence type="ECO:0000256" key="2">
    <source>
        <dbReference type="ARBA" id="ARBA00022614"/>
    </source>
</evidence>
<dbReference type="SUPFAM" id="SSF52047">
    <property type="entry name" value="RNI-like"/>
    <property type="match status" value="1"/>
</dbReference>
<dbReference type="Pfam" id="PF13516">
    <property type="entry name" value="LRR_6"/>
    <property type="match status" value="5"/>
</dbReference>
<feature type="non-terminal residue" evidence="5">
    <location>
        <position position="536"/>
    </location>
</feature>
<keyword evidence="6" id="KW-1185">Reference proteome</keyword>
<dbReference type="EMBL" id="JARBDR010000116">
    <property type="protein sequence ID" value="KAJ8321234.1"/>
    <property type="molecule type" value="Genomic_DNA"/>
</dbReference>
<reference evidence="5 6" key="1">
    <citation type="submission" date="2022-12" db="EMBL/GenBank/DDBJ databases">
        <title>Chromosome-level genome of Tegillarca granosa.</title>
        <authorList>
            <person name="Kim J."/>
        </authorList>
    </citation>
    <scope>NUCLEOTIDE SEQUENCE [LARGE SCALE GENOMIC DNA]</scope>
    <source>
        <strain evidence="5">Teg-2019</strain>
        <tissue evidence="5">Adductor muscle</tissue>
    </source>
</reference>
<sequence>MSTKTRVITPPTSINRARSRISRSSKLGSASLLERVKSINADSEEEALFLTQFSRQSTCFDKDLLNESHNYSLSDEEKEPVDKRLEPQDVRRRLYLRECQKCKVVPVEQSVTYVDLTGNDIGAIGLKFLFDAFGDNSTVTYLNVSSNSLRTEGAEIVTSYLVRQGVLESLCLSDNGFNDSDGVILSRIIKENKSLKKLVLSKNEFGEAAGIAFGKAIGINDRLDTLDLSCNHIRRKGAACIAAGIKENVGLKRIDLSFNGFGSEGMLTLAIAIKDNSTLTELDLSHNRIKDQDAEIFANQLGKNDTLKTLKLGDNLLTSKGSLKIIKAINAPNSASTLETLDLKTTAVSLDFIEELQDLKIKKDINVIHGKIIEAYEPDDEGNRKQVIKSKKLPKTSKKPETDKKVIEKAKTDIDPKSIKTENIYQVEITHDINGNRADDVDVDHDDSFDKDDELEKEVEIVFGNKEQNYDGDIESESGNNEINNVSNDKNGINENVTDEKGNKSFALYVLNNEKSYPNISQQINKHFYSSQKLNL</sequence>
<feature type="compositionally biased region" description="Low complexity" evidence="4">
    <location>
        <begin position="477"/>
        <end position="488"/>
    </location>
</feature>
<evidence type="ECO:0000313" key="5">
    <source>
        <dbReference type="EMBL" id="KAJ8321234.1"/>
    </source>
</evidence>
<feature type="region of interest" description="Disordered" evidence="4">
    <location>
        <begin position="471"/>
        <end position="498"/>
    </location>
</feature>
<dbReference type="PANTHER" id="PTHR24113">
    <property type="entry name" value="RAN GTPASE-ACTIVATING PROTEIN 1"/>
    <property type="match status" value="1"/>
</dbReference>
<keyword evidence="3" id="KW-0677">Repeat</keyword>
<evidence type="ECO:0000256" key="1">
    <source>
        <dbReference type="ARBA" id="ARBA00022468"/>
    </source>
</evidence>
<dbReference type="InterPro" id="IPR032675">
    <property type="entry name" value="LRR_dom_sf"/>
</dbReference>
<dbReference type="PANTHER" id="PTHR24113:SF12">
    <property type="entry name" value="RAN GTPASE-ACTIVATING PROTEIN 1"/>
    <property type="match status" value="1"/>
</dbReference>
<organism evidence="5 6">
    <name type="scientific">Tegillarca granosa</name>
    <name type="common">Malaysian cockle</name>
    <name type="synonym">Anadara granosa</name>
    <dbReference type="NCBI Taxonomy" id="220873"/>
    <lineage>
        <taxon>Eukaryota</taxon>
        <taxon>Metazoa</taxon>
        <taxon>Spiralia</taxon>
        <taxon>Lophotrochozoa</taxon>
        <taxon>Mollusca</taxon>
        <taxon>Bivalvia</taxon>
        <taxon>Autobranchia</taxon>
        <taxon>Pteriomorphia</taxon>
        <taxon>Arcoida</taxon>
        <taxon>Arcoidea</taxon>
        <taxon>Arcidae</taxon>
        <taxon>Tegillarca</taxon>
    </lineage>
</organism>
<dbReference type="SMART" id="SM00368">
    <property type="entry name" value="LRR_RI"/>
    <property type="match status" value="7"/>
</dbReference>
<evidence type="ECO:0000256" key="3">
    <source>
        <dbReference type="ARBA" id="ARBA00022737"/>
    </source>
</evidence>
<dbReference type="Proteomes" id="UP001217089">
    <property type="component" value="Unassembled WGS sequence"/>
</dbReference>
<name>A0ABQ9FVH0_TEGGR</name>
<protein>
    <submittedName>
        <fullName evidence="5">Uncharacterized protein</fullName>
    </submittedName>
</protein>
<dbReference type="Gene3D" id="3.80.10.10">
    <property type="entry name" value="Ribonuclease Inhibitor"/>
    <property type="match status" value="1"/>
</dbReference>
<evidence type="ECO:0000313" key="6">
    <source>
        <dbReference type="Proteomes" id="UP001217089"/>
    </source>
</evidence>
<evidence type="ECO:0000256" key="4">
    <source>
        <dbReference type="SAM" id="MobiDB-lite"/>
    </source>
</evidence>
<dbReference type="PROSITE" id="PS51450">
    <property type="entry name" value="LRR"/>
    <property type="match status" value="1"/>
</dbReference>
<keyword evidence="2" id="KW-0433">Leucine-rich repeat</keyword>
<comment type="caution">
    <text evidence="5">The sequence shown here is derived from an EMBL/GenBank/DDBJ whole genome shotgun (WGS) entry which is preliminary data.</text>
</comment>
<accession>A0ABQ9FVH0</accession>
<keyword evidence="1" id="KW-0343">GTPase activation</keyword>